<dbReference type="Proteomes" id="UP000051789">
    <property type="component" value="Unassembled WGS sequence"/>
</dbReference>
<gene>
    <name evidence="1" type="ORF">FD19_GL000821</name>
</gene>
<protein>
    <submittedName>
        <fullName evidence="1">Uncharacterized protein</fullName>
    </submittedName>
</protein>
<evidence type="ECO:0000313" key="1">
    <source>
        <dbReference type="EMBL" id="KRM86331.1"/>
    </source>
</evidence>
<dbReference type="EMBL" id="AYZK01000015">
    <property type="protein sequence ID" value="KRM86331.1"/>
    <property type="molecule type" value="Genomic_DNA"/>
</dbReference>
<evidence type="ECO:0000313" key="2">
    <source>
        <dbReference type="Proteomes" id="UP000051789"/>
    </source>
</evidence>
<proteinExistence type="predicted"/>
<name>A0A0R2CD73_9LACO</name>
<keyword evidence="2" id="KW-1185">Reference proteome</keyword>
<dbReference type="AlphaFoldDB" id="A0A0R2CD73"/>
<accession>A0A0R2CD73</accession>
<sequence length="60" mass="6371">MRQVHRHVIAIVVGKAVVDGAALAIRQTVVSRNGNRVNTSAIHHAVQRRGAHVAPVTSST</sequence>
<reference evidence="1 2" key="1">
    <citation type="journal article" date="2015" name="Genome Announc.">
        <title>Expanding the biotechnology potential of lactobacilli through comparative genomics of 213 strains and associated genera.</title>
        <authorList>
            <person name="Sun Z."/>
            <person name="Harris H.M."/>
            <person name="McCann A."/>
            <person name="Guo C."/>
            <person name="Argimon S."/>
            <person name="Zhang W."/>
            <person name="Yang X."/>
            <person name="Jeffery I.B."/>
            <person name="Cooney J.C."/>
            <person name="Kagawa T.F."/>
            <person name="Liu W."/>
            <person name="Song Y."/>
            <person name="Salvetti E."/>
            <person name="Wrobel A."/>
            <person name="Rasinkangas P."/>
            <person name="Parkhill J."/>
            <person name="Rea M.C."/>
            <person name="O'Sullivan O."/>
            <person name="Ritari J."/>
            <person name="Douillard F.P."/>
            <person name="Paul Ross R."/>
            <person name="Yang R."/>
            <person name="Briner A.E."/>
            <person name="Felis G.E."/>
            <person name="de Vos W.M."/>
            <person name="Barrangou R."/>
            <person name="Klaenhammer T.R."/>
            <person name="Caufield P.W."/>
            <person name="Cui Y."/>
            <person name="Zhang H."/>
            <person name="O'Toole P.W."/>
        </authorList>
    </citation>
    <scope>NUCLEOTIDE SEQUENCE [LARGE SCALE GENOMIC DNA]</scope>
    <source>
        <strain evidence="1 2">DSM 22698</strain>
    </source>
</reference>
<comment type="caution">
    <text evidence="1">The sequence shown here is derived from an EMBL/GenBank/DDBJ whole genome shotgun (WGS) entry which is preliminary data.</text>
</comment>
<organism evidence="1 2">
    <name type="scientific">Lacticaseibacillus thailandensis DSM 22698 = JCM 13996</name>
    <dbReference type="NCBI Taxonomy" id="1423810"/>
    <lineage>
        <taxon>Bacteria</taxon>
        <taxon>Bacillati</taxon>
        <taxon>Bacillota</taxon>
        <taxon>Bacilli</taxon>
        <taxon>Lactobacillales</taxon>
        <taxon>Lactobacillaceae</taxon>
        <taxon>Lacticaseibacillus</taxon>
    </lineage>
</organism>